<evidence type="ECO:0000313" key="1">
    <source>
        <dbReference type="EMBL" id="MEY9452331.1"/>
    </source>
</evidence>
<comment type="caution">
    <text evidence="1">The sequence shown here is derived from an EMBL/GenBank/DDBJ whole genome shotgun (WGS) entry which is preliminary data.</text>
</comment>
<gene>
    <name evidence="1" type="ORF">ABIG07_001279</name>
</gene>
<name>A0ABV4FL82_9BRAD</name>
<reference evidence="1 2" key="1">
    <citation type="submission" date="2024-07" db="EMBL/GenBank/DDBJ databases">
        <title>Genomic Encyclopedia of Type Strains, Phase V (KMG-V): Genome sequencing to study the core and pangenomes of soil and plant-associated prokaryotes.</title>
        <authorList>
            <person name="Whitman W."/>
        </authorList>
    </citation>
    <scope>NUCLEOTIDE SEQUENCE [LARGE SCALE GENOMIC DNA]</scope>
    <source>
        <strain evidence="1 2">USDA 152</strain>
    </source>
</reference>
<accession>A0ABV4FL82</accession>
<organism evidence="1 2">
    <name type="scientific">Bradyrhizobium ottawaense</name>
    <dbReference type="NCBI Taxonomy" id="931866"/>
    <lineage>
        <taxon>Bacteria</taxon>
        <taxon>Pseudomonadati</taxon>
        <taxon>Pseudomonadota</taxon>
        <taxon>Alphaproteobacteria</taxon>
        <taxon>Hyphomicrobiales</taxon>
        <taxon>Nitrobacteraceae</taxon>
        <taxon>Bradyrhizobium</taxon>
    </lineage>
</organism>
<keyword evidence="2" id="KW-1185">Reference proteome</keyword>
<evidence type="ECO:0000313" key="2">
    <source>
        <dbReference type="Proteomes" id="UP001565369"/>
    </source>
</evidence>
<sequence>MIVRKLACALTNWLKQLRAPDARNVLLETIRDFFRKIDFARTKECTTSHHCCLERGPMSIAQRAQETPQLNLGSLASFHYKAFYECLRGRVEELLKLADPKIALLFLFTQKGLQLALERLGY</sequence>
<proteinExistence type="predicted"/>
<dbReference type="Proteomes" id="UP001565369">
    <property type="component" value="Unassembled WGS sequence"/>
</dbReference>
<dbReference type="EMBL" id="JBGBZJ010000003">
    <property type="protein sequence ID" value="MEY9452331.1"/>
    <property type="molecule type" value="Genomic_DNA"/>
</dbReference>
<protein>
    <submittedName>
        <fullName evidence="1">Uncharacterized protein</fullName>
    </submittedName>
</protein>